<comment type="caution">
    <text evidence="2">The sequence shown here is derived from an EMBL/GenBank/DDBJ whole genome shotgun (WGS) entry which is preliminary data.</text>
</comment>
<evidence type="ECO:0000256" key="1">
    <source>
        <dbReference type="SAM" id="MobiDB-lite"/>
    </source>
</evidence>
<feature type="region of interest" description="Disordered" evidence="1">
    <location>
        <begin position="54"/>
        <end position="74"/>
    </location>
</feature>
<dbReference type="RefSeq" id="WP_208465915.1">
    <property type="nucleotide sequence ID" value="NZ_JAGFNS010000002.1"/>
</dbReference>
<dbReference type="EMBL" id="JAGFNS010000002">
    <property type="protein sequence ID" value="MBO3736698.1"/>
    <property type="molecule type" value="Genomic_DNA"/>
</dbReference>
<evidence type="ECO:0008006" key="4">
    <source>
        <dbReference type="Google" id="ProtNLM"/>
    </source>
</evidence>
<protein>
    <recommendedName>
        <fullName evidence="4">XRE family transcriptional regulator</fullName>
    </recommendedName>
</protein>
<keyword evidence="3" id="KW-1185">Reference proteome</keyword>
<organism evidence="2 3">
    <name type="scientific">Actinoplanes flavus</name>
    <dbReference type="NCBI Taxonomy" id="2820290"/>
    <lineage>
        <taxon>Bacteria</taxon>
        <taxon>Bacillati</taxon>
        <taxon>Actinomycetota</taxon>
        <taxon>Actinomycetes</taxon>
        <taxon>Micromonosporales</taxon>
        <taxon>Micromonosporaceae</taxon>
        <taxon>Actinoplanes</taxon>
    </lineage>
</organism>
<feature type="compositionally biased region" description="Polar residues" evidence="1">
    <location>
        <begin position="55"/>
        <end position="71"/>
    </location>
</feature>
<accession>A0ABS3UG05</accession>
<proteinExistence type="predicted"/>
<evidence type="ECO:0000313" key="2">
    <source>
        <dbReference type="EMBL" id="MBO3736698.1"/>
    </source>
</evidence>
<gene>
    <name evidence="2" type="ORF">J5X75_04080</name>
</gene>
<sequence length="320" mass="34698">MSAFEDQGPSSDGADEPAEEFGDDELRALRELLGIQPLSPRLRRRLTGLLDETCTDGQQDGSVVNPSSSPASGADVMAMDSRAAVVGRASLLAEDGDCRGAGELVAPLFAGIDPVLAAPDLVLADAVHIRLGSRATYADAAATCVAWAGYSRAANALLRGRGHPRTVEAARLAAQVAESWAFVDCGWWPRAADAYQAAIDANVWCGDADAADVARVRQAVSLHALGRCGDAIRLAGRVWRGWRDREGHDPWLGQDIVSPYLMMLRRCGRYREAELVEVEALAVLPGRYRLMVGRLIDADDLRIGRYHDRICRRHLTWDTL</sequence>
<feature type="region of interest" description="Disordered" evidence="1">
    <location>
        <begin position="1"/>
        <end position="23"/>
    </location>
</feature>
<name>A0ABS3UG05_9ACTN</name>
<feature type="compositionally biased region" description="Acidic residues" evidence="1">
    <location>
        <begin position="13"/>
        <end position="23"/>
    </location>
</feature>
<dbReference type="Proteomes" id="UP000679690">
    <property type="component" value="Unassembled WGS sequence"/>
</dbReference>
<evidence type="ECO:0000313" key="3">
    <source>
        <dbReference type="Proteomes" id="UP000679690"/>
    </source>
</evidence>
<reference evidence="2 3" key="1">
    <citation type="submission" date="2021-03" db="EMBL/GenBank/DDBJ databases">
        <title>Actinoplanes flavus sp. nov., a novel actinomycete isolated from Coconut Palm rhizosphere soil.</title>
        <authorList>
            <person name="Luo X."/>
        </authorList>
    </citation>
    <scope>NUCLEOTIDE SEQUENCE [LARGE SCALE GENOMIC DNA]</scope>
    <source>
        <strain evidence="2 3">NEAU-H7</strain>
    </source>
</reference>